<evidence type="ECO:0000313" key="3">
    <source>
        <dbReference type="Proteomes" id="UP001196765"/>
    </source>
</evidence>
<evidence type="ECO:0000313" key="2">
    <source>
        <dbReference type="EMBL" id="MBV3389182.1"/>
    </source>
</evidence>
<dbReference type="AlphaFoldDB" id="A0AAW4N2W3"/>
<name>A0AAW4N2W3_9BACT</name>
<gene>
    <name evidence="2" type="ORF">KSW82_15770</name>
</gene>
<sequence length="311" mass="35308">MKKYIFSFILCSMSMLMHAQNCDIVLRPLITQSTNEDGSRYPQVVDYLTNRLRVLTSEAGGVGGMENSQFALAFDYDVIDKQIVSGVPTKIVYKVNVSMHIVDLKAQKVYATYSKEMKGIGDNETKALVNTFQKINVSNIEIRNFVQQGKRKIIDYYDNNYQNIIKVAQSLAVMKNFDAAIYNLMLVPECCKGYEAVNKELMKVYQQFVNQHCNENLAQARAAWIAAPNSEGAATASVYLSEIYPDAACYGDAVELADEIKKKMGEELKFMMRQWANNISLERQRINAMRDISIAYANSHPKTEVTNVFWK</sequence>
<keyword evidence="1" id="KW-0732">Signal</keyword>
<feature type="chain" id="PRO_5043363606" evidence="1">
    <location>
        <begin position="20"/>
        <end position="311"/>
    </location>
</feature>
<comment type="caution">
    <text evidence="2">The sequence shown here is derived from an EMBL/GenBank/DDBJ whole genome shotgun (WGS) entry which is preliminary data.</text>
</comment>
<organism evidence="2 3">
    <name type="scientific">Segatella copri</name>
    <dbReference type="NCBI Taxonomy" id="165179"/>
    <lineage>
        <taxon>Bacteria</taxon>
        <taxon>Pseudomonadati</taxon>
        <taxon>Bacteroidota</taxon>
        <taxon>Bacteroidia</taxon>
        <taxon>Bacteroidales</taxon>
        <taxon>Prevotellaceae</taxon>
        <taxon>Segatella</taxon>
    </lineage>
</organism>
<feature type="signal peptide" evidence="1">
    <location>
        <begin position="1"/>
        <end position="19"/>
    </location>
</feature>
<dbReference type="RefSeq" id="WP_217744540.1">
    <property type="nucleotide sequence ID" value="NZ_JAHOEI010000110.1"/>
</dbReference>
<dbReference type="EMBL" id="JAHOEI010000110">
    <property type="protein sequence ID" value="MBV3389182.1"/>
    <property type="molecule type" value="Genomic_DNA"/>
</dbReference>
<protein>
    <submittedName>
        <fullName evidence="2">Uncharacterized protein</fullName>
    </submittedName>
</protein>
<dbReference type="Proteomes" id="UP001196765">
    <property type="component" value="Unassembled WGS sequence"/>
</dbReference>
<proteinExistence type="predicted"/>
<accession>A0AAW4N2W3</accession>
<evidence type="ECO:0000256" key="1">
    <source>
        <dbReference type="SAM" id="SignalP"/>
    </source>
</evidence>
<reference evidence="2" key="1">
    <citation type="submission" date="2021-06" db="EMBL/GenBank/DDBJ databases">
        <title>Collection of gut derived symbiotic bacterial strains cultured from healthy donors.</title>
        <authorList>
            <person name="Lin H."/>
            <person name="Littmann E."/>
            <person name="Pamer E.G."/>
        </authorList>
    </citation>
    <scope>NUCLEOTIDE SEQUENCE</scope>
    <source>
        <strain evidence="2">MSK.21.74</strain>
    </source>
</reference>